<reference evidence="1 2" key="1">
    <citation type="submission" date="2015-06" db="EMBL/GenBank/DDBJ databases">
        <title>Draft Whole-Genome Sequence of the Entomopathogenic Bacterium Xenorhabdus khoisanae.</title>
        <authorList>
            <person name="Naidoo S."/>
            <person name="Featherston J."/>
            <person name="Gray V.M."/>
        </authorList>
    </citation>
    <scope>NUCLEOTIDE SEQUENCE [LARGE SCALE GENOMIC DNA]</scope>
    <source>
        <strain evidence="1 2">MCB</strain>
    </source>
</reference>
<proteinExistence type="predicted"/>
<gene>
    <name evidence="1" type="ORF">AB204_20520</name>
</gene>
<evidence type="ECO:0000313" key="2">
    <source>
        <dbReference type="Proteomes" id="UP000036277"/>
    </source>
</evidence>
<accession>A0A0J5FLX2</accession>
<keyword evidence="2" id="KW-1185">Reference proteome</keyword>
<organism evidence="1 2">
    <name type="scientific">Xenorhabdus khoisanae</name>
    <dbReference type="NCBI Taxonomy" id="880157"/>
    <lineage>
        <taxon>Bacteria</taxon>
        <taxon>Pseudomonadati</taxon>
        <taxon>Pseudomonadota</taxon>
        <taxon>Gammaproteobacteria</taxon>
        <taxon>Enterobacterales</taxon>
        <taxon>Morganellaceae</taxon>
        <taxon>Xenorhabdus</taxon>
    </lineage>
</organism>
<evidence type="ECO:0000313" key="1">
    <source>
        <dbReference type="EMBL" id="KMJ43293.1"/>
    </source>
</evidence>
<dbReference type="Proteomes" id="UP000036277">
    <property type="component" value="Unassembled WGS sequence"/>
</dbReference>
<sequence length="62" mass="6995">MILGSEVTVKEVGMLVAKAKDVTPAIIGFIQRGCLFVPNCDIKVHIIFFRRLIRFIILSIHI</sequence>
<name>A0A0J5FLX2_9GAMM</name>
<dbReference type="EMBL" id="LFCV01000235">
    <property type="protein sequence ID" value="KMJ43293.1"/>
    <property type="molecule type" value="Genomic_DNA"/>
</dbReference>
<dbReference type="AlphaFoldDB" id="A0A0J5FLX2"/>
<protein>
    <submittedName>
        <fullName evidence="1">Uncharacterized protein</fullName>
    </submittedName>
</protein>
<comment type="caution">
    <text evidence="1">The sequence shown here is derived from an EMBL/GenBank/DDBJ whole genome shotgun (WGS) entry which is preliminary data.</text>
</comment>